<protein>
    <submittedName>
        <fullName evidence="1">Uncharacterized protein</fullName>
    </submittedName>
</protein>
<reference evidence="1 2" key="1">
    <citation type="journal article" date="2015" name="Nature">
        <title>rRNA introns, odd ribosomes, and small enigmatic genomes across a large radiation of phyla.</title>
        <authorList>
            <person name="Brown C.T."/>
            <person name="Hug L.A."/>
            <person name="Thomas B.C."/>
            <person name="Sharon I."/>
            <person name="Castelle C.J."/>
            <person name="Singh A."/>
            <person name="Wilkins M.J."/>
            <person name="Williams K.H."/>
            <person name="Banfield J.F."/>
        </authorList>
    </citation>
    <scope>NUCLEOTIDE SEQUENCE [LARGE SCALE GENOMIC DNA]</scope>
</reference>
<sequence>MGTAKYALDIVGFGNVDSVGNVKTTSLIKIEEDHSMSLELIARIIKPQIA</sequence>
<proteinExistence type="predicted"/>
<evidence type="ECO:0000313" key="1">
    <source>
        <dbReference type="EMBL" id="KKQ84465.1"/>
    </source>
</evidence>
<feature type="non-terminal residue" evidence="1">
    <location>
        <position position="50"/>
    </location>
</feature>
<dbReference type="EMBL" id="LBVJ01000004">
    <property type="protein sequence ID" value="KKQ84465.1"/>
    <property type="molecule type" value="Genomic_DNA"/>
</dbReference>
<comment type="caution">
    <text evidence="1">The sequence shown here is derived from an EMBL/GenBank/DDBJ whole genome shotgun (WGS) entry which is preliminary data.</text>
</comment>
<dbReference type="AlphaFoldDB" id="A0A0G0L9B3"/>
<dbReference type="Proteomes" id="UP000034710">
    <property type="component" value="Unassembled WGS sequence"/>
</dbReference>
<gene>
    <name evidence="1" type="ORF">UT06_C0004G0001</name>
</gene>
<name>A0A0G0L9B3_9BACT</name>
<accession>A0A0G0L9B3</accession>
<organism evidence="1 2">
    <name type="scientific">Candidatus Woesebacteria bacterium GW2011_GWA1_38_8</name>
    <dbReference type="NCBI Taxonomy" id="1618547"/>
    <lineage>
        <taxon>Bacteria</taxon>
        <taxon>Candidatus Woeseibacteriota</taxon>
    </lineage>
</organism>
<evidence type="ECO:0000313" key="2">
    <source>
        <dbReference type="Proteomes" id="UP000034710"/>
    </source>
</evidence>